<evidence type="ECO:0000256" key="4">
    <source>
        <dbReference type="ARBA" id="ARBA00022695"/>
    </source>
</evidence>
<evidence type="ECO:0000256" key="3">
    <source>
        <dbReference type="ARBA" id="ARBA00022679"/>
    </source>
</evidence>
<dbReference type="PROSITE" id="PS50880">
    <property type="entry name" value="TOPRIM"/>
    <property type="match status" value="1"/>
</dbReference>
<keyword evidence="10 12" id="KW-0238">DNA-binding</keyword>
<dbReference type="PANTHER" id="PTHR30313:SF2">
    <property type="entry name" value="DNA PRIMASE"/>
    <property type="match status" value="1"/>
</dbReference>
<evidence type="ECO:0000256" key="11">
    <source>
        <dbReference type="ARBA" id="ARBA00023163"/>
    </source>
</evidence>
<comment type="caution">
    <text evidence="16">The sequence shown here is derived from an EMBL/GenBank/DDBJ whole genome shotgun (WGS) entry which is preliminary data.</text>
</comment>
<comment type="catalytic activity">
    <reaction evidence="12">
        <text>ssDNA + n NTP = ssDNA/pppN(pN)n-1 hybrid + (n-1) diphosphate.</text>
        <dbReference type="EC" id="2.7.7.101"/>
    </reaction>
</comment>
<evidence type="ECO:0000256" key="13">
    <source>
        <dbReference type="SAM" id="Coils"/>
    </source>
</evidence>
<dbReference type="SUPFAM" id="SSF57783">
    <property type="entry name" value="Zinc beta-ribbon"/>
    <property type="match status" value="1"/>
</dbReference>
<dbReference type="InterPro" id="IPR013264">
    <property type="entry name" value="DNAG_N"/>
</dbReference>
<sequence>MRYTQTSIDRVRDADIVKTIGNFEDLKKKGANYECCSPFAEENTPSFKVSPVKQMFKCFSTGHGGDGITFVMLKTGVEFVEAVEAIASIHNIYLDKEEVTPEQQRKLDERTEMYNLLNKVSRKYMATLKKLEPAHWAKTMLAARQFSEEIQIAFQIGYAPEMNEVTKWATELGLLGMAKDLGISNTKNSHSYDVFKNRLIFPIHNHKGAVVGFGGRRSNDEKDATYAKYLNSKESAIYNKSRVLYGLFQAKKEIARTGVAILTEGYTDVTGMHENGCENTVASCGTALTDEHASLLKKYAQELILLRDGDPAGQRATVRDIDICLGHGLQVSLCVLPEGEDPDSFARSLDGPMQDWINDNKKDALYWKVENYDLVRDQYDSDIATIKEMTLANIKAVQTEMKSDEELEKLSGTALKDAKQQNTSLREEILKLRRDEKEYLKEVQKIDPNKKAVAFSNICQSLFQIKHEVKRTVYIKQISKLMGVTVGAIKAEIGKMEIAETEASKEKTGSYRPVNIRLPEGAEMDEYMEHGFVTVGNTFHFEHARGGFFQGTDFKLLPLFHILGDKENKRLCELINTAGQKIMIDFDSDMLASFNDFRRYLFHYNGFSFYTHNGMRSEHFDRFVIRFNREFEPALELLTMGWNKKGFFAFADGVYWQGKFRRVNKYGIMHLEGIDTEKREYNQNVDYYYSPAFSVMHADNQDGDDKYENDRFFVFKQSPVQLSDWMSQMTTVFEEKGIIGTLFVFGSVFRDLFLTNYDSFPLLGGFGEKDSGKSAFGKIVQNFFYYRLPPLDLTQATPVGLSRRLSRNVNTIQFLDEYQDKHIDDKAFGMLMGAWNGIGREKGMNTGDKRTQYDKVNSALYICGQFMPTRMENALASRMVSLLFQNRNFSPAEKTEFSKLLNWTNEGISSLVVDIVQHRTYFENNLPTYHAETVRTLKEALTDKEYQERVFTNVAMLYTTYRILKEKIDFPFSDAEMLPLLCKTIVDNSEQIADSNGLTEFWSIIQFLFEQGQINDTDFKIESPIEIKVLGDNKKYVPWVNEAREAVLYLRLKSVYQFYNKEVTKREGVDVIGQTTIRQYFKSRPYFLGLVKGTRFGTAGSQSCYAFNYSQMVELGLITLIKDESPDASLFTKNNNPEPEKAAAPAVSEDDDVPF</sequence>
<keyword evidence="4 12" id="KW-0548">Nucleotidyltransferase</keyword>
<keyword evidence="8" id="KW-0862">Zinc</keyword>
<dbReference type="GO" id="GO:0006269">
    <property type="term" value="P:DNA replication, synthesis of primer"/>
    <property type="evidence" value="ECO:0007669"/>
    <property type="project" value="UniProtKB-UniRule"/>
</dbReference>
<feature type="domain" description="Toprim" evidence="15">
    <location>
        <begin position="258"/>
        <end position="339"/>
    </location>
</feature>
<evidence type="ECO:0000256" key="9">
    <source>
        <dbReference type="ARBA" id="ARBA00022842"/>
    </source>
</evidence>
<dbReference type="GO" id="GO:0008270">
    <property type="term" value="F:zinc ion binding"/>
    <property type="evidence" value="ECO:0007669"/>
    <property type="project" value="UniProtKB-KW"/>
</dbReference>
<proteinExistence type="inferred from homology"/>
<evidence type="ECO:0000256" key="14">
    <source>
        <dbReference type="SAM" id="MobiDB-lite"/>
    </source>
</evidence>
<dbReference type="Pfam" id="PF13155">
    <property type="entry name" value="Toprim_2"/>
    <property type="match status" value="1"/>
</dbReference>
<dbReference type="GO" id="GO:1990077">
    <property type="term" value="C:primosome complex"/>
    <property type="evidence" value="ECO:0007669"/>
    <property type="project" value="UniProtKB-KW"/>
</dbReference>
<dbReference type="Proteomes" id="UP000886191">
    <property type="component" value="Unassembled WGS sequence"/>
</dbReference>
<dbReference type="AlphaFoldDB" id="A0A831QML9"/>
<keyword evidence="11 12" id="KW-0804">Transcription</keyword>
<dbReference type="Gene3D" id="3.90.580.10">
    <property type="entry name" value="Zinc finger, CHC2-type domain"/>
    <property type="match status" value="1"/>
</dbReference>
<comment type="similarity">
    <text evidence="12">Belongs to the DnaG primase family.</text>
</comment>
<dbReference type="Gene3D" id="3.90.980.10">
    <property type="entry name" value="DNA primase, catalytic core, N-terminal domain"/>
    <property type="match status" value="1"/>
</dbReference>
<dbReference type="InterPro" id="IPR037068">
    <property type="entry name" value="DNA_primase_core_N_sf"/>
</dbReference>
<dbReference type="NCBIfam" id="TIGR01391">
    <property type="entry name" value="dnaG"/>
    <property type="match status" value="1"/>
</dbReference>
<feature type="compositionally biased region" description="Low complexity" evidence="14">
    <location>
        <begin position="1133"/>
        <end position="1146"/>
    </location>
</feature>
<dbReference type="SUPFAM" id="SSF56731">
    <property type="entry name" value="DNA primase core"/>
    <property type="match status" value="1"/>
</dbReference>
<dbReference type="GO" id="GO:0000428">
    <property type="term" value="C:DNA-directed RNA polymerase complex"/>
    <property type="evidence" value="ECO:0007669"/>
    <property type="project" value="UniProtKB-KW"/>
</dbReference>
<feature type="region of interest" description="Disordered" evidence="14">
    <location>
        <begin position="1129"/>
        <end position="1155"/>
    </location>
</feature>
<keyword evidence="2 12" id="KW-0639">Primosome</keyword>
<gene>
    <name evidence="12 16" type="primary">dnaG</name>
    <name evidence="16" type="ORF">ENH87_03560</name>
</gene>
<evidence type="ECO:0000259" key="15">
    <source>
        <dbReference type="PROSITE" id="PS50880"/>
    </source>
</evidence>
<protein>
    <recommendedName>
        <fullName evidence="12">DNA primase</fullName>
        <ecNumber evidence="12">2.7.7.101</ecNumber>
    </recommendedName>
</protein>
<keyword evidence="3 12" id="KW-0808">Transferase</keyword>
<dbReference type="EC" id="2.7.7.101" evidence="12"/>
<dbReference type="InterPro" id="IPR030846">
    <property type="entry name" value="DnaG_bac"/>
</dbReference>
<comment type="caution">
    <text evidence="12">Lacks conserved residue(s) required for the propagation of feature annotation.</text>
</comment>
<keyword evidence="6" id="KW-0479">Metal-binding</keyword>
<evidence type="ECO:0000256" key="6">
    <source>
        <dbReference type="ARBA" id="ARBA00022723"/>
    </source>
</evidence>
<name>A0A831QML9_9FLAO</name>
<evidence type="ECO:0000256" key="12">
    <source>
        <dbReference type="HAMAP-Rule" id="MF_00974"/>
    </source>
</evidence>
<keyword evidence="13" id="KW-0175">Coiled coil</keyword>
<dbReference type="InterPro" id="IPR050219">
    <property type="entry name" value="DnaG_primase"/>
</dbReference>
<dbReference type="InterPro" id="IPR002694">
    <property type="entry name" value="Znf_CHC2"/>
</dbReference>
<evidence type="ECO:0000256" key="8">
    <source>
        <dbReference type="ARBA" id="ARBA00022833"/>
    </source>
</evidence>
<dbReference type="GO" id="GO:0003677">
    <property type="term" value="F:DNA binding"/>
    <property type="evidence" value="ECO:0007669"/>
    <property type="project" value="UniProtKB-KW"/>
</dbReference>
<dbReference type="InterPro" id="IPR006171">
    <property type="entry name" value="TOPRIM_dom"/>
</dbReference>
<organism evidence="16">
    <name type="scientific">Pricia antarctica</name>
    <dbReference type="NCBI Taxonomy" id="641691"/>
    <lineage>
        <taxon>Bacteria</taxon>
        <taxon>Pseudomonadati</taxon>
        <taxon>Bacteroidota</taxon>
        <taxon>Flavobacteriia</taxon>
        <taxon>Flavobacteriales</taxon>
        <taxon>Flavobacteriaceae</taxon>
        <taxon>Pricia</taxon>
    </lineage>
</organism>
<evidence type="ECO:0000256" key="10">
    <source>
        <dbReference type="ARBA" id="ARBA00023125"/>
    </source>
</evidence>
<keyword evidence="7" id="KW-0863">Zinc-finger</keyword>
<dbReference type="EMBL" id="DRGL01000017">
    <property type="protein sequence ID" value="HEA19976.1"/>
    <property type="molecule type" value="Genomic_DNA"/>
</dbReference>
<comment type="subunit">
    <text evidence="12">Monomer. Interacts with DnaB.</text>
</comment>
<dbReference type="Gene3D" id="3.40.1360.10">
    <property type="match status" value="1"/>
</dbReference>
<keyword evidence="9" id="KW-0460">Magnesium</keyword>
<dbReference type="SMART" id="SM00493">
    <property type="entry name" value="TOPRIM"/>
    <property type="match status" value="1"/>
</dbReference>
<dbReference type="InterPro" id="IPR034151">
    <property type="entry name" value="TOPRIM_DnaG_bac"/>
</dbReference>
<evidence type="ECO:0000256" key="2">
    <source>
        <dbReference type="ARBA" id="ARBA00022515"/>
    </source>
</evidence>
<feature type="coiled-coil region" evidence="13">
    <location>
        <begin position="415"/>
        <end position="442"/>
    </location>
</feature>
<dbReference type="Pfam" id="PF08275">
    <property type="entry name" value="DNAG_N"/>
    <property type="match status" value="1"/>
</dbReference>
<keyword evidence="1 12" id="KW-0240">DNA-directed RNA polymerase</keyword>
<dbReference type="GO" id="GO:0003899">
    <property type="term" value="F:DNA-directed RNA polymerase activity"/>
    <property type="evidence" value="ECO:0007669"/>
    <property type="project" value="UniProtKB-UniRule"/>
</dbReference>
<dbReference type="PANTHER" id="PTHR30313">
    <property type="entry name" value="DNA PRIMASE"/>
    <property type="match status" value="1"/>
</dbReference>
<reference evidence="16" key="1">
    <citation type="journal article" date="2020" name="mSystems">
        <title>Genome- and Community-Level Interaction Insights into Carbon Utilization and Element Cycling Functions of Hydrothermarchaeota in Hydrothermal Sediment.</title>
        <authorList>
            <person name="Zhou Z."/>
            <person name="Liu Y."/>
            <person name="Xu W."/>
            <person name="Pan J."/>
            <person name="Luo Z.H."/>
            <person name="Li M."/>
        </authorList>
    </citation>
    <scope>NUCLEOTIDE SEQUENCE [LARGE SCALE GENOMIC DNA]</scope>
    <source>
        <strain evidence="16">HyVt-345</strain>
    </source>
</reference>
<dbReference type="InterPro" id="IPR006295">
    <property type="entry name" value="DNA_primase_DnaG"/>
</dbReference>
<accession>A0A831QML9</accession>
<dbReference type="CDD" id="cd03364">
    <property type="entry name" value="TOPRIM_DnaG_primases"/>
    <property type="match status" value="1"/>
</dbReference>
<dbReference type="Pfam" id="PF01807">
    <property type="entry name" value="Zn_ribbon_DnaG"/>
    <property type="match status" value="1"/>
</dbReference>
<keyword evidence="5 12" id="KW-0235">DNA replication</keyword>
<dbReference type="GO" id="GO:0005737">
    <property type="term" value="C:cytoplasm"/>
    <property type="evidence" value="ECO:0007669"/>
    <property type="project" value="TreeGrafter"/>
</dbReference>
<dbReference type="HAMAP" id="MF_00974">
    <property type="entry name" value="DNA_primase_DnaG"/>
    <property type="match status" value="1"/>
</dbReference>
<evidence type="ECO:0000256" key="7">
    <source>
        <dbReference type="ARBA" id="ARBA00022771"/>
    </source>
</evidence>
<dbReference type="InterPro" id="IPR036977">
    <property type="entry name" value="DNA_primase_Znf_CHC2"/>
</dbReference>
<dbReference type="SMART" id="SM00400">
    <property type="entry name" value="ZnF_CHCC"/>
    <property type="match status" value="1"/>
</dbReference>
<comment type="function">
    <text evidence="12">RNA polymerase that catalyzes the synthesis of short RNA molecules used as primers for DNA polymerase during DNA replication.</text>
</comment>
<evidence type="ECO:0000256" key="1">
    <source>
        <dbReference type="ARBA" id="ARBA00022478"/>
    </source>
</evidence>
<evidence type="ECO:0000256" key="5">
    <source>
        <dbReference type="ARBA" id="ARBA00022705"/>
    </source>
</evidence>
<evidence type="ECO:0000313" key="16">
    <source>
        <dbReference type="EMBL" id="HEA19976.1"/>
    </source>
</evidence>